<dbReference type="EMBL" id="CAKMMW010000017">
    <property type="protein sequence ID" value="CAH1218648.1"/>
    <property type="molecule type" value="Genomic_DNA"/>
</dbReference>
<accession>A0ABM9CPH8</accession>
<dbReference type="InterPro" id="IPR011256">
    <property type="entry name" value="Reg_factor_effector_dom_sf"/>
</dbReference>
<name>A0ABM9CPH8_9BACL</name>
<feature type="domain" description="AraC effector-binding" evidence="1">
    <location>
        <begin position="23"/>
        <end position="183"/>
    </location>
</feature>
<evidence type="ECO:0000313" key="3">
    <source>
        <dbReference type="Proteomes" id="UP000838821"/>
    </source>
</evidence>
<evidence type="ECO:0000313" key="2">
    <source>
        <dbReference type="EMBL" id="CAH1218648.1"/>
    </source>
</evidence>
<dbReference type="PANTHER" id="PTHR36444:SF2">
    <property type="entry name" value="TRANSCRIPTIONAL REGULATOR PROTEIN YOBU-RELATED"/>
    <property type="match status" value="1"/>
</dbReference>
<dbReference type="InterPro" id="IPR029441">
    <property type="entry name" value="Cass2"/>
</dbReference>
<evidence type="ECO:0000259" key="1">
    <source>
        <dbReference type="SMART" id="SM00871"/>
    </source>
</evidence>
<organism evidence="2 3">
    <name type="scientific">Paenibacillus allorhizoplanae</name>
    <dbReference type="NCBI Taxonomy" id="2905648"/>
    <lineage>
        <taxon>Bacteria</taxon>
        <taxon>Bacillati</taxon>
        <taxon>Bacillota</taxon>
        <taxon>Bacilli</taxon>
        <taxon>Bacillales</taxon>
        <taxon>Paenibacillaceae</taxon>
        <taxon>Paenibacillus</taxon>
    </lineage>
</organism>
<comment type="caution">
    <text evidence="2">The sequence shown here is derived from an EMBL/GenBank/DDBJ whole genome shotgun (WGS) entry which is preliminary data.</text>
</comment>
<dbReference type="PANTHER" id="PTHR36444">
    <property type="entry name" value="TRANSCRIPTIONAL REGULATOR PROTEIN YOBU-RELATED"/>
    <property type="match status" value="1"/>
</dbReference>
<reference evidence="2" key="1">
    <citation type="submission" date="2022-01" db="EMBL/GenBank/DDBJ databases">
        <authorList>
            <person name="Criscuolo A."/>
        </authorList>
    </citation>
    <scope>NUCLEOTIDE SEQUENCE</scope>
    <source>
        <strain evidence="2">CIP111891</strain>
    </source>
</reference>
<keyword evidence="3" id="KW-1185">Reference proteome</keyword>
<proteinExistence type="predicted"/>
<dbReference type="SMART" id="SM00871">
    <property type="entry name" value="AraC_E_bind"/>
    <property type="match status" value="1"/>
</dbReference>
<dbReference type="SUPFAM" id="SSF55136">
    <property type="entry name" value="Probable bacterial effector-binding domain"/>
    <property type="match status" value="1"/>
</dbReference>
<dbReference type="InterPro" id="IPR053182">
    <property type="entry name" value="YobU-like_regulator"/>
</dbReference>
<protein>
    <recommendedName>
        <fullName evidence="1">AraC effector-binding domain-containing protein</fullName>
    </recommendedName>
</protein>
<gene>
    <name evidence="2" type="ORF">PAECIP111891_04768</name>
</gene>
<dbReference type="Gene3D" id="3.20.80.10">
    <property type="entry name" value="Regulatory factor, effector binding domain"/>
    <property type="match status" value="1"/>
</dbReference>
<dbReference type="InterPro" id="IPR010499">
    <property type="entry name" value="AraC_E-bd"/>
</dbReference>
<dbReference type="Proteomes" id="UP000838821">
    <property type="component" value="Unassembled WGS sequence"/>
</dbReference>
<dbReference type="RefSeq" id="WP_236290914.1">
    <property type="nucleotide sequence ID" value="NZ_CAKMMW010000017.1"/>
</dbReference>
<sequence>MKQDQSGLKHSLSIDPATRKPIEPARIEELPSFTLAGISVVTTNEAEFSDKGKIGKLFEQYYLDDIGGQLAAYVKQHGQYSCYFNYEQGDAGRYELMVGGNVREELQDQYPESVSTFTVPAAKYAVFVTERGPIIEMVQRAWGDIWQWSRQSGNDRAFTGDFEYYSQHIDPNDGQAEIYIAIRQ</sequence>
<dbReference type="Pfam" id="PF14526">
    <property type="entry name" value="Cass2"/>
    <property type="match status" value="1"/>
</dbReference>